<feature type="domain" description="Response regulatory" evidence="2">
    <location>
        <begin position="2"/>
        <end position="113"/>
    </location>
</feature>
<dbReference type="Pfam" id="PF00072">
    <property type="entry name" value="Response_reg"/>
    <property type="match status" value="1"/>
</dbReference>
<comment type="caution">
    <text evidence="4">The sequence shown here is derived from an EMBL/GenBank/DDBJ whole genome shotgun (WGS) entry which is preliminary data.</text>
</comment>
<evidence type="ECO:0000313" key="5">
    <source>
        <dbReference type="Proteomes" id="UP000293925"/>
    </source>
</evidence>
<keyword evidence="5" id="KW-1185">Reference proteome</keyword>
<dbReference type="AlphaFoldDB" id="A0A4R0Q061"/>
<feature type="modified residue" description="4-aspartylphosphate" evidence="1">
    <location>
        <position position="53"/>
    </location>
</feature>
<dbReference type="PROSITE" id="PS50930">
    <property type="entry name" value="HTH_LYTTR"/>
    <property type="match status" value="1"/>
</dbReference>
<dbReference type="InterPro" id="IPR001789">
    <property type="entry name" value="Sig_transdc_resp-reg_receiver"/>
</dbReference>
<dbReference type="PROSITE" id="PS50110">
    <property type="entry name" value="RESPONSE_REGULATORY"/>
    <property type="match status" value="1"/>
</dbReference>
<dbReference type="GO" id="GO:0003677">
    <property type="term" value="F:DNA binding"/>
    <property type="evidence" value="ECO:0007669"/>
    <property type="project" value="InterPro"/>
</dbReference>
<dbReference type="InterPro" id="IPR007492">
    <property type="entry name" value="LytTR_DNA-bd_dom"/>
</dbReference>
<dbReference type="InterPro" id="IPR046947">
    <property type="entry name" value="LytR-like"/>
</dbReference>
<dbReference type="SMART" id="SM00850">
    <property type="entry name" value="LytTR"/>
    <property type="match status" value="1"/>
</dbReference>
<sequence>MNCIIIDDEPLARAEMQAMVEEYSNVEILGVFSNVATALFFLKEHAVDLVFLDIQMPMISGLELAAMLPAETLTIFTTAYPQYALDSYTLDAIDYLLKPIDKERLIKAIKKAELYRTLLSEATTKTVVEGNTSEFLLIKSDRKFHKVNFSDIRYIEGLKDYVVIHTVSGKLITAMNLKTIHSRIPGHIFLRTSKSYVVNLNFINAFDHRTVYIEDSEIPLGDVYKKDFFNTYSGGSLNLDE</sequence>
<evidence type="ECO:0000256" key="1">
    <source>
        <dbReference type="PROSITE-ProRule" id="PRU00169"/>
    </source>
</evidence>
<evidence type="ECO:0000259" key="2">
    <source>
        <dbReference type="PROSITE" id="PS50110"/>
    </source>
</evidence>
<name>A0A4R0Q061_9SPHI</name>
<dbReference type="RefSeq" id="WP_131530817.1">
    <property type="nucleotide sequence ID" value="NZ_SJSO01000009.1"/>
</dbReference>
<dbReference type="SUPFAM" id="SSF52172">
    <property type="entry name" value="CheY-like"/>
    <property type="match status" value="1"/>
</dbReference>
<accession>A0A4R0Q061</accession>
<proteinExistence type="predicted"/>
<dbReference type="OrthoDB" id="9787344at2"/>
<dbReference type="Pfam" id="PF04397">
    <property type="entry name" value="LytTR"/>
    <property type="match status" value="1"/>
</dbReference>
<dbReference type="EMBL" id="SJSO01000009">
    <property type="protein sequence ID" value="TCD26516.1"/>
    <property type="molecule type" value="Genomic_DNA"/>
</dbReference>
<dbReference type="Gene3D" id="2.40.50.1020">
    <property type="entry name" value="LytTr DNA-binding domain"/>
    <property type="match status" value="1"/>
</dbReference>
<dbReference type="Proteomes" id="UP000293925">
    <property type="component" value="Unassembled WGS sequence"/>
</dbReference>
<dbReference type="Gene3D" id="3.40.50.2300">
    <property type="match status" value="1"/>
</dbReference>
<dbReference type="PANTHER" id="PTHR37299">
    <property type="entry name" value="TRANSCRIPTIONAL REGULATOR-RELATED"/>
    <property type="match status" value="1"/>
</dbReference>
<dbReference type="GO" id="GO:0000156">
    <property type="term" value="F:phosphorelay response regulator activity"/>
    <property type="evidence" value="ECO:0007669"/>
    <property type="project" value="InterPro"/>
</dbReference>
<dbReference type="SMART" id="SM00448">
    <property type="entry name" value="REC"/>
    <property type="match status" value="1"/>
</dbReference>
<feature type="domain" description="HTH LytTR-type" evidence="3">
    <location>
        <begin position="136"/>
        <end position="201"/>
    </location>
</feature>
<dbReference type="InterPro" id="IPR011006">
    <property type="entry name" value="CheY-like_superfamily"/>
</dbReference>
<dbReference type="PANTHER" id="PTHR37299:SF1">
    <property type="entry name" value="STAGE 0 SPORULATION PROTEIN A HOMOLOG"/>
    <property type="match status" value="1"/>
</dbReference>
<protein>
    <submittedName>
        <fullName evidence="4">Response regulator transcription factor</fullName>
    </submittedName>
</protein>
<gene>
    <name evidence="4" type="ORF">EZ456_13055</name>
</gene>
<evidence type="ECO:0000259" key="3">
    <source>
        <dbReference type="PROSITE" id="PS50930"/>
    </source>
</evidence>
<reference evidence="4 5" key="1">
    <citation type="submission" date="2019-02" db="EMBL/GenBank/DDBJ databases">
        <title>Pedobacter sp. RP-3-21 sp. nov., isolated from Arctic soil.</title>
        <authorList>
            <person name="Dahal R.H."/>
        </authorList>
    </citation>
    <scope>NUCLEOTIDE SEQUENCE [LARGE SCALE GENOMIC DNA]</scope>
    <source>
        <strain evidence="4 5">RP-3-21</strain>
    </source>
</reference>
<keyword evidence="1" id="KW-0597">Phosphoprotein</keyword>
<organism evidence="4 5">
    <name type="scientific">Pedobacter psychrodurus</name>
    <dbReference type="NCBI Taxonomy" id="2530456"/>
    <lineage>
        <taxon>Bacteria</taxon>
        <taxon>Pseudomonadati</taxon>
        <taxon>Bacteroidota</taxon>
        <taxon>Sphingobacteriia</taxon>
        <taxon>Sphingobacteriales</taxon>
        <taxon>Sphingobacteriaceae</taxon>
        <taxon>Pedobacter</taxon>
    </lineage>
</organism>
<evidence type="ECO:0000313" key="4">
    <source>
        <dbReference type="EMBL" id="TCD26516.1"/>
    </source>
</evidence>